<evidence type="ECO:0000256" key="8">
    <source>
        <dbReference type="ARBA" id="ARBA00049380"/>
    </source>
</evidence>
<dbReference type="PROSITE" id="PS00534">
    <property type="entry name" value="FERROCHELATASE"/>
    <property type="match status" value="1"/>
</dbReference>
<gene>
    <name evidence="10" type="primary">FECH</name>
    <name evidence="11" type="ORF">TSPGSL018_18353</name>
    <name evidence="10" type="ORF">TSPGSL018_30822</name>
</gene>
<name>A0A061QMV5_9CHLO</name>
<dbReference type="InterPro" id="IPR033659">
    <property type="entry name" value="Ferrochelatase_N"/>
</dbReference>
<evidence type="ECO:0000256" key="5">
    <source>
        <dbReference type="ARBA" id="ARBA00023133"/>
    </source>
</evidence>
<keyword evidence="7 9" id="KW-0627">Porphyrin biosynthesis</keyword>
<evidence type="ECO:0000256" key="6">
    <source>
        <dbReference type="ARBA" id="ARBA00023239"/>
    </source>
</evidence>
<comment type="similarity">
    <text evidence="3 9">Belongs to the ferrochelatase family.</text>
</comment>
<keyword evidence="9" id="KW-0150">Chloroplast</keyword>
<dbReference type="GO" id="GO:0005739">
    <property type="term" value="C:mitochondrion"/>
    <property type="evidence" value="ECO:0007669"/>
    <property type="project" value="TreeGrafter"/>
</dbReference>
<dbReference type="EMBL" id="GBEZ01027643">
    <property type="protein sequence ID" value="JAC59691.1"/>
    <property type="molecule type" value="Transcribed_RNA"/>
</dbReference>
<dbReference type="InterPro" id="IPR019772">
    <property type="entry name" value="Ferrochelatase_AS"/>
</dbReference>
<dbReference type="InterPro" id="IPR033644">
    <property type="entry name" value="Ferrochelatase_C"/>
</dbReference>
<evidence type="ECO:0000256" key="9">
    <source>
        <dbReference type="RuleBase" id="RU000607"/>
    </source>
</evidence>
<keyword evidence="5 9" id="KW-0350">Heme biosynthesis</keyword>
<dbReference type="HAMAP" id="MF_00323">
    <property type="entry name" value="Ferrochelatase"/>
    <property type="match status" value="1"/>
</dbReference>
<evidence type="ECO:0000256" key="3">
    <source>
        <dbReference type="ARBA" id="ARBA00007718"/>
    </source>
</evidence>
<comment type="catalytic activity">
    <reaction evidence="8 9">
        <text>heme b + 2 H(+) = protoporphyrin IX + Fe(2+)</text>
        <dbReference type="Rhea" id="RHEA:22584"/>
        <dbReference type="ChEBI" id="CHEBI:15378"/>
        <dbReference type="ChEBI" id="CHEBI:29033"/>
        <dbReference type="ChEBI" id="CHEBI:57306"/>
        <dbReference type="ChEBI" id="CHEBI:60344"/>
        <dbReference type="EC" id="4.98.1.1"/>
    </reaction>
</comment>
<dbReference type="SUPFAM" id="SSF53800">
    <property type="entry name" value="Chelatase"/>
    <property type="match status" value="1"/>
</dbReference>
<dbReference type="InterPro" id="IPR001015">
    <property type="entry name" value="Ferrochelatase"/>
</dbReference>
<evidence type="ECO:0000313" key="10">
    <source>
        <dbReference type="EMBL" id="JAC59691.1"/>
    </source>
</evidence>
<dbReference type="CDD" id="cd00419">
    <property type="entry name" value="Ferrochelatase_C"/>
    <property type="match status" value="1"/>
</dbReference>
<dbReference type="EMBL" id="GBEZ01022424">
    <property type="protein sequence ID" value="JAC64417.1"/>
    <property type="molecule type" value="Transcribed_RNA"/>
</dbReference>
<evidence type="ECO:0000256" key="1">
    <source>
        <dbReference type="ARBA" id="ARBA00004229"/>
    </source>
</evidence>
<organism evidence="10">
    <name type="scientific">Tetraselmis sp. GSL018</name>
    <dbReference type="NCBI Taxonomy" id="582737"/>
    <lineage>
        <taxon>Eukaryota</taxon>
        <taxon>Viridiplantae</taxon>
        <taxon>Chlorophyta</taxon>
        <taxon>core chlorophytes</taxon>
        <taxon>Chlorodendrophyceae</taxon>
        <taxon>Chlorodendrales</taxon>
        <taxon>Chlorodendraceae</taxon>
        <taxon>Tetraselmis</taxon>
    </lineage>
</organism>
<comment type="pathway">
    <text evidence="2 9">Porphyrin-containing compound metabolism; protoheme biosynthesis; protoheme from protoporphyrin-IX: step 1/1.</text>
</comment>
<dbReference type="Gene3D" id="1.10.3460.10">
    <property type="entry name" value="Chlorophyll a/b binding protein domain"/>
    <property type="match status" value="1"/>
</dbReference>
<comment type="function">
    <text evidence="9">Catalyzes the ferrous insertion into protoporphyrin IX.</text>
</comment>
<evidence type="ECO:0000256" key="7">
    <source>
        <dbReference type="ARBA" id="ARBA00023244"/>
    </source>
</evidence>
<dbReference type="GO" id="GO:0004325">
    <property type="term" value="F:ferrochelatase activity"/>
    <property type="evidence" value="ECO:0007669"/>
    <property type="project" value="UniProtKB-UniRule"/>
</dbReference>
<dbReference type="Pfam" id="PF00762">
    <property type="entry name" value="Ferrochelatase"/>
    <property type="match status" value="1"/>
</dbReference>
<evidence type="ECO:0000256" key="2">
    <source>
        <dbReference type="ARBA" id="ARBA00004943"/>
    </source>
</evidence>
<keyword evidence="9" id="KW-0934">Plastid</keyword>
<dbReference type="EC" id="4.98.1.1" evidence="9"/>
<keyword evidence="4 9" id="KW-0408">Iron</keyword>
<dbReference type="FunFam" id="3.40.50.1400:FF:000006">
    <property type="entry name" value="Ferrochelatase"/>
    <property type="match status" value="1"/>
</dbReference>
<dbReference type="UniPathway" id="UPA00252">
    <property type="reaction ID" value="UER00325"/>
</dbReference>
<dbReference type="GO" id="GO:0006783">
    <property type="term" value="P:heme biosynthetic process"/>
    <property type="evidence" value="ECO:0007669"/>
    <property type="project" value="UniProtKB-UniRule"/>
</dbReference>
<evidence type="ECO:0000256" key="4">
    <source>
        <dbReference type="ARBA" id="ARBA00023004"/>
    </source>
</evidence>
<evidence type="ECO:0000313" key="11">
    <source>
        <dbReference type="EMBL" id="JAC64417.1"/>
    </source>
</evidence>
<reference evidence="10" key="1">
    <citation type="submission" date="2014-05" db="EMBL/GenBank/DDBJ databases">
        <title>The transcriptome of the halophilic microalga Tetraselmis sp. GSL018 isolated from the Great Salt Lake, Utah.</title>
        <authorList>
            <person name="Jinkerson R.E."/>
            <person name="D'Adamo S."/>
            <person name="Posewitz M.C."/>
        </authorList>
    </citation>
    <scope>NUCLEOTIDE SEQUENCE</scope>
    <source>
        <strain evidence="10">GSL018</strain>
    </source>
</reference>
<dbReference type="GO" id="GO:0009507">
    <property type="term" value="C:chloroplast"/>
    <property type="evidence" value="ECO:0007669"/>
    <property type="project" value="UniProtKB-SubCell"/>
</dbReference>
<dbReference type="NCBIfam" id="TIGR00109">
    <property type="entry name" value="hemH"/>
    <property type="match status" value="1"/>
</dbReference>
<dbReference type="AlphaFoldDB" id="A0A061QMV5"/>
<dbReference type="PANTHER" id="PTHR11108:SF1">
    <property type="entry name" value="FERROCHELATASE, MITOCHONDRIAL"/>
    <property type="match status" value="1"/>
</dbReference>
<dbReference type="SUPFAM" id="SSF103511">
    <property type="entry name" value="Chlorophyll a-b binding protein"/>
    <property type="match status" value="1"/>
</dbReference>
<accession>A0A061QMV5</accession>
<dbReference type="CDD" id="cd03411">
    <property type="entry name" value="Ferrochelatase_N"/>
    <property type="match status" value="1"/>
</dbReference>
<sequence>MSVLCASLSSACASSRRGVDNSSVFRNETGCSHCAGTLISGTGRQIASHFNGKILRNGDFSKGFVLRYPFGSTGSTRSRRRLSKQFAVVEDQRDLANRGSEDGGSKRLTDEKIGVLLLNLGGPETLDDVQPFLYNLFADPDIIRLPSQIAFLQSPLAWLISNFRASKSREGYETIGGGSPLRRITDEQASALQAALRERGVDGHVYVAMRYWNPYTEEAIESIKADGITRLVVLPLYPQFSISTSGSSLRLLEQLFKTDEVLRNLKHTVIPSWYSRPGYVTAMADLIEKELRKFAVPEHVELFFSAHGVPKSYVDQAGDPYKEEMESCVELIMDEVRRRGIQNHHTLAYQSRVGPVEWLKPYTDDSIRQLGATGTKSLLAIPISFVSEHIETLEEIDCEYRELAEESGITNWGRVPALNTNPVFIDDLAQAVIDALPYVGTIAISERSLVPMGDIESLMETYDRERLALPSPYNDGWKWGWTKSAELWNGRIAMVAIMVILTLEVITGQGALNSLRL</sequence>
<comment type="subcellular location">
    <subcellularLocation>
        <location evidence="1 9">Plastid</location>
        <location evidence="1 9">Chloroplast</location>
    </subcellularLocation>
</comment>
<protein>
    <recommendedName>
        <fullName evidence="9">Ferrochelatase</fullName>
        <ecNumber evidence="9">4.98.1.1</ecNumber>
    </recommendedName>
</protein>
<dbReference type="Gene3D" id="3.40.50.1400">
    <property type="match status" value="2"/>
</dbReference>
<dbReference type="PANTHER" id="PTHR11108">
    <property type="entry name" value="FERROCHELATASE"/>
    <property type="match status" value="1"/>
</dbReference>
<proteinExistence type="inferred from homology"/>
<keyword evidence="6 9" id="KW-0456">Lyase</keyword>